<dbReference type="RefSeq" id="WP_188619137.1">
    <property type="nucleotide sequence ID" value="NZ_BMIY01000006.1"/>
</dbReference>
<feature type="chain" id="PRO_5037433684" description="Entericidin EcnAB" evidence="1">
    <location>
        <begin position="21"/>
        <end position="51"/>
    </location>
</feature>
<sequence>MKSMTILSLFSLMLVLGACNDGPAEQMGEDIDEAAADMSRAAEDATEEITQ</sequence>
<name>A0A917LV28_9GAMM</name>
<reference evidence="2" key="1">
    <citation type="journal article" date="2014" name="Int. J. Syst. Evol. Microbiol.">
        <title>Complete genome sequence of Corynebacterium casei LMG S-19264T (=DSM 44701T), isolated from a smear-ripened cheese.</title>
        <authorList>
            <consortium name="US DOE Joint Genome Institute (JGI-PGF)"/>
            <person name="Walter F."/>
            <person name="Albersmeier A."/>
            <person name="Kalinowski J."/>
            <person name="Ruckert C."/>
        </authorList>
    </citation>
    <scope>NUCLEOTIDE SEQUENCE</scope>
    <source>
        <strain evidence="2">CGMCC 1.15425</strain>
    </source>
</reference>
<evidence type="ECO:0000256" key="1">
    <source>
        <dbReference type="SAM" id="SignalP"/>
    </source>
</evidence>
<reference evidence="2" key="2">
    <citation type="submission" date="2020-09" db="EMBL/GenBank/DDBJ databases">
        <authorList>
            <person name="Sun Q."/>
            <person name="Zhou Y."/>
        </authorList>
    </citation>
    <scope>NUCLEOTIDE SEQUENCE</scope>
    <source>
        <strain evidence="2">CGMCC 1.15425</strain>
    </source>
</reference>
<gene>
    <name evidence="2" type="ORF">GCM10011403_14650</name>
</gene>
<proteinExistence type="predicted"/>
<protein>
    <recommendedName>
        <fullName evidence="4">Entericidin EcnAB</fullName>
    </recommendedName>
</protein>
<dbReference type="EMBL" id="BMIY01000006">
    <property type="protein sequence ID" value="GGG58383.1"/>
    <property type="molecule type" value="Genomic_DNA"/>
</dbReference>
<dbReference type="AlphaFoldDB" id="A0A917LV28"/>
<dbReference type="Proteomes" id="UP000627715">
    <property type="component" value="Unassembled WGS sequence"/>
</dbReference>
<evidence type="ECO:0000313" key="2">
    <source>
        <dbReference type="EMBL" id="GGG58383.1"/>
    </source>
</evidence>
<evidence type="ECO:0008006" key="4">
    <source>
        <dbReference type="Google" id="ProtNLM"/>
    </source>
</evidence>
<dbReference type="PROSITE" id="PS51257">
    <property type="entry name" value="PROKAR_LIPOPROTEIN"/>
    <property type="match status" value="1"/>
</dbReference>
<evidence type="ECO:0000313" key="3">
    <source>
        <dbReference type="Proteomes" id="UP000627715"/>
    </source>
</evidence>
<keyword evidence="3" id="KW-1185">Reference proteome</keyword>
<keyword evidence="1" id="KW-0732">Signal</keyword>
<feature type="signal peptide" evidence="1">
    <location>
        <begin position="1"/>
        <end position="20"/>
    </location>
</feature>
<organism evidence="2 3">
    <name type="scientific">Pseudohongiella nitratireducens</name>
    <dbReference type="NCBI Taxonomy" id="1768907"/>
    <lineage>
        <taxon>Bacteria</taxon>
        <taxon>Pseudomonadati</taxon>
        <taxon>Pseudomonadota</taxon>
        <taxon>Gammaproteobacteria</taxon>
        <taxon>Pseudomonadales</taxon>
        <taxon>Pseudohongiellaceae</taxon>
        <taxon>Pseudohongiella</taxon>
    </lineage>
</organism>
<comment type="caution">
    <text evidence="2">The sequence shown here is derived from an EMBL/GenBank/DDBJ whole genome shotgun (WGS) entry which is preliminary data.</text>
</comment>
<accession>A0A917LV28</accession>